<dbReference type="InterPro" id="IPR008266">
    <property type="entry name" value="Tyr_kinase_AS"/>
</dbReference>
<protein>
    <recommendedName>
        <fullName evidence="2">Protein kinase domain-containing protein</fullName>
    </recommendedName>
</protein>
<dbReference type="AlphaFoldDB" id="A0A8H7Y6Q9"/>
<dbReference type="GO" id="GO:0005524">
    <property type="term" value="F:ATP binding"/>
    <property type="evidence" value="ECO:0007669"/>
    <property type="project" value="InterPro"/>
</dbReference>
<dbReference type="OrthoDB" id="2523927at2759"/>
<feature type="domain" description="Protein kinase" evidence="2">
    <location>
        <begin position="483"/>
        <end position="667"/>
    </location>
</feature>
<dbReference type="PROSITE" id="PS00109">
    <property type="entry name" value="PROTEIN_KINASE_TYR"/>
    <property type="match status" value="1"/>
</dbReference>
<dbReference type="GO" id="GO:0004672">
    <property type="term" value="F:protein kinase activity"/>
    <property type="evidence" value="ECO:0007669"/>
    <property type="project" value="InterPro"/>
</dbReference>
<feature type="compositionally biased region" description="Basic and acidic residues" evidence="1">
    <location>
        <begin position="389"/>
        <end position="400"/>
    </location>
</feature>
<sequence length="667" mass="75599">MTPSEVQSFLYQVFNANYNPDIIQDGAELPKDLIVAPFQFYDRHIASNFALQRVVYLPNIPEALSATCDAAVNTFLANRNKFSTGESFFNMKLPNIKFMDSETVRDYYRTHIGPIAQAFASKLCVHPHVKSWPSILENVIDNYIGASYISESCLTVTMDPEGGVFLEDELKGKLSPSTTKTLNAILTNHPSLAIWHVFPMVSPFTTMLHRISTGSEFKWENSHTEGYRFLTHTLPPTDAKSLSNKLSRSGTSRRRSLKKNKLERSTIAKVGRYVTPPSTVQRSRYRPDFKHYLQCSLISSKAWTQAAIHDTTYIILHCGRYERIGIRHRASQTLYLSGVIDTVNIQNPRYRKLHIGLHIAIFQDALERMKASEIPSTSSKLPASKSLKRSSDRVEGLERPPKRRRSSKASSVPPAVHNSIAKDLVHRKLALISLDYDVFLSSVPSSFRRIGESCIRDSRNESTDWTKDVFAQKKFRDQEYFTLKLQAPLGRGAVGVVHPAQAEVVLSSGVVVKGNLVVKLAFSEEQQSKLRAEFEMYCRMSRLSDIEGVLDVHGLFYDAESNTMAFLMADGGKTLRQREIERTGKFAEQVTTTQEEREAFTRALESIHRAGIRHCDIRADNLMIDSDGKVYIIDFDCAEWHSPDSLSDEISRLNEVLEGNYIRRLHY</sequence>
<evidence type="ECO:0000313" key="3">
    <source>
        <dbReference type="EMBL" id="KAG5174686.1"/>
    </source>
</evidence>
<organism evidence="3">
    <name type="scientific">Psilocybe cubensis</name>
    <name type="common">Psychedelic mushroom</name>
    <name type="synonym">Stropharia cubensis</name>
    <dbReference type="NCBI Taxonomy" id="181762"/>
    <lineage>
        <taxon>Eukaryota</taxon>
        <taxon>Fungi</taxon>
        <taxon>Dikarya</taxon>
        <taxon>Basidiomycota</taxon>
        <taxon>Agaricomycotina</taxon>
        <taxon>Agaricomycetes</taxon>
        <taxon>Agaricomycetidae</taxon>
        <taxon>Agaricales</taxon>
        <taxon>Agaricineae</taxon>
        <taxon>Strophariaceae</taxon>
        <taxon>Psilocybe</taxon>
    </lineage>
</organism>
<dbReference type="SUPFAM" id="SSF56112">
    <property type="entry name" value="Protein kinase-like (PK-like)"/>
    <property type="match status" value="1"/>
</dbReference>
<evidence type="ECO:0000259" key="2">
    <source>
        <dbReference type="PROSITE" id="PS50011"/>
    </source>
</evidence>
<dbReference type="InterPro" id="IPR000719">
    <property type="entry name" value="Prot_kinase_dom"/>
</dbReference>
<name>A0A8H7Y6Q9_PSICU</name>
<dbReference type="Gene3D" id="1.10.510.10">
    <property type="entry name" value="Transferase(Phosphotransferase) domain 1"/>
    <property type="match status" value="1"/>
</dbReference>
<reference evidence="3" key="1">
    <citation type="submission" date="2021-02" db="EMBL/GenBank/DDBJ databases">
        <title>Psilocybe cubensis genome.</title>
        <authorList>
            <person name="Mckernan K.J."/>
            <person name="Crawford S."/>
            <person name="Trippe A."/>
            <person name="Kane L.T."/>
            <person name="Mclaughlin S."/>
        </authorList>
    </citation>
    <scope>NUCLEOTIDE SEQUENCE [LARGE SCALE GENOMIC DNA]</scope>
    <source>
        <strain evidence="3">MGC-MH-2018</strain>
    </source>
</reference>
<feature type="region of interest" description="Disordered" evidence="1">
    <location>
        <begin position="238"/>
        <end position="261"/>
    </location>
</feature>
<dbReference type="Pfam" id="PF00069">
    <property type="entry name" value="Pkinase"/>
    <property type="match status" value="1"/>
</dbReference>
<dbReference type="EMBL" id="JAFIQS010000001">
    <property type="protein sequence ID" value="KAG5174686.1"/>
    <property type="molecule type" value="Genomic_DNA"/>
</dbReference>
<comment type="caution">
    <text evidence="3">The sequence shown here is derived from an EMBL/GenBank/DDBJ whole genome shotgun (WGS) entry which is preliminary data.</text>
</comment>
<feature type="region of interest" description="Disordered" evidence="1">
    <location>
        <begin position="373"/>
        <end position="414"/>
    </location>
</feature>
<accession>A0A8H7Y6Q9</accession>
<proteinExistence type="predicted"/>
<evidence type="ECO:0000256" key="1">
    <source>
        <dbReference type="SAM" id="MobiDB-lite"/>
    </source>
</evidence>
<dbReference type="InterPro" id="IPR011009">
    <property type="entry name" value="Kinase-like_dom_sf"/>
</dbReference>
<gene>
    <name evidence="3" type="ORF">JR316_001349</name>
</gene>
<dbReference type="PROSITE" id="PS50011">
    <property type="entry name" value="PROTEIN_KINASE_DOM"/>
    <property type="match status" value="1"/>
</dbReference>